<evidence type="ECO:0000256" key="1">
    <source>
        <dbReference type="ARBA" id="ARBA00022801"/>
    </source>
</evidence>
<organism evidence="3 4">
    <name type="scientific">Phanerochaete sordida</name>
    <dbReference type="NCBI Taxonomy" id="48140"/>
    <lineage>
        <taxon>Eukaryota</taxon>
        <taxon>Fungi</taxon>
        <taxon>Dikarya</taxon>
        <taxon>Basidiomycota</taxon>
        <taxon>Agaricomycotina</taxon>
        <taxon>Agaricomycetes</taxon>
        <taxon>Polyporales</taxon>
        <taxon>Phanerochaetaceae</taxon>
        <taxon>Phanerochaete</taxon>
    </lineage>
</organism>
<dbReference type="Pfam" id="PF07859">
    <property type="entry name" value="Abhydrolase_3"/>
    <property type="match status" value="1"/>
</dbReference>
<proteinExistence type="predicted"/>
<dbReference type="Gene3D" id="3.40.50.1820">
    <property type="entry name" value="alpha/beta hydrolase"/>
    <property type="match status" value="1"/>
</dbReference>
<dbReference type="EMBL" id="BPQB01000160">
    <property type="protein sequence ID" value="GJF00505.1"/>
    <property type="molecule type" value="Genomic_DNA"/>
</dbReference>
<dbReference type="PANTHER" id="PTHR48081">
    <property type="entry name" value="AB HYDROLASE SUPERFAMILY PROTEIN C4A8.06C"/>
    <property type="match status" value="1"/>
</dbReference>
<feature type="domain" description="Alpha/beta hydrolase fold-3" evidence="2">
    <location>
        <begin position="94"/>
        <end position="310"/>
    </location>
</feature>
<dbReference type="InterPro" id="IPR029058">
    <property type="entry name" value="AB_hydrolase_fold"/>
</dbReference>
<dbReference type="InterPro" id="IPR013094">
    <property type="entry name" value="AB_hydrolase_3"/>
</dbReference>
<keyword evidence="4" id="KW-1185">Reference proteome</keyword>
<gene>
    <name evidence="3" type="ORF">PsYK624_167940</name>
</gene>
<evidence type="ECO:0000313" key="3">
    <source>
        <dbReference type="EMBL" id="GJF00505.1"/>
    </source>
</evidence>
<reference evidence="3 4" key="1">
    <citation type="submission" date="2021-08" db="EMBL/GenBank/DDBJ databases">
        <title>Draft Genome Sequence of Phanerochaete sordida strain YK-624.</title>
        <authorList>
            <person name="Mori T."/>
            <person name="Dohra H."/>
            <person name="Suzuki T."/>
            <person name="Kawagishi H."/>
            <person name="Hirai H."/>
        </authorList>
    </citation>
    <scope>NUCLEOTIDE SEQUENCE [LARGE SCALE GENOMIC DNA]</scope>
    <source>
        <strain evidence="3 4">YK-624</strain>
    </source>
</reference>
<name>A0A9P3GXN3_9APHY</name>
<comment type="caution">
    <text evidence="3">The sequence shown here is derived from an EMBL/GenBank/DDBJ whole genome shotgun (WGS) entry which is preliminary data.</text>
</comment>
<keyword evidence="1 3" id="KW-0378">Hydrolase</keyword>
<protein>
    <submittedName>
        <fullName evidence="3">Alpha/beta hydrolase</fullName>
    </submittedName>
</protein>
<sequence length="340" mass="37903">MQTSDLVTPDPELAALYAACPPPPERPAERPTAVVREGFEKIFMPFVHANQRPFLPPESAYIVQRHDVQSEGGTVPVRTYRPAVPSPDQTLPLVLWLHGGGWRVGNIEFDDLLMKIYCVEFGACMVSVGYRLAPEHPFPTGLNDCYAVLKWAVFNASNLGADPAKGLVLWGQSAGGNLAAVLTHRAASDPFFTHERRITGLSLQIPVLLHPNAVPLKYKDRLRSYVENEDAQGISAAQMRNCYDKYSGAPTYPEVSPFLRERLESLPPTYVQVCGKDPNRDEGIVYAERLREAGVPTRIEIYPGAIHGFHLQFPDTALAQKFEKDAREGIRWLLNQRTTK</sequence>
<dbReference type="AlphaFoldDB" id="A0A9P3GXN3"/>
<dbReference type="PANTHER" id="PTHR48081:SF8">
    <property type="entry name" value="ALPHA_BETA HYDROLASE FOLD-3 DOMAIN-CONTAINING PROTEIN-RELATED"/>
    <property type="match status" value="1"/>
</dbReference>
<dbReference type="Proteomes" id="UP000703269">
    <property type="component" value="Unassembled WGS sequence"/>
</dbReference>
<evidence type="ECO:0000313" key="4">
    <source>
        <dbReference type="Proteomes" id="UP000703269"/>
    </source>
</evidence>
<dbReference type="GO" id="GO:0016787">
    <property type="term" value="F:hydrolase activity"/>
    <property type="evidence" value="ECO:0007669"/>
    <property type="project" value="UniProtKB-KW"/>
</dbReference>
<dbReference type="SUPFAM" id="SSF53474">
    <property type="entry name" value="alpha/beta-Hydrolases"/>
    <property type="match status" value="1"/>
</dbReference>
<accession>A0A9P3GXN3</accession>
<dbReference type="OrthoDB" id="408631at2759"/>
<dbReference type="InterPro" id="IPR050300">
    <property type="entry name" value="GDXG_lipolytic_enzyme"/>
</dbReference>
<evidence type="ECO:0000259" key="2">
    <source>
        <dbReference type="Pfam" id="PF07859"/>
    </source>
</evidence>